<feature type="compositionally biased region" description="Low complexity" evidence="1">
    <location>
        <begin position="211"/>
        <end position="227"/>
    </location>
</feature>
<feature type="compositionally biased region" description="Low complexity" evidence="1">
    <location>
        <begin position="342"/>
        <end position="353"/>
    </location>
</feature>
<dbReference type="GeneID" id="39590000"/>
<comment type="caution">
    <text evidence="3">The sequence shown here is derived from an EMBL/GenBank/DDBJ whole genome shotgun (WGS) entry which is preliminary data.</text>
</comment>
<keyword evidence="4" id="KW-1185">Reference proteome</keyword>
<feature type="compositionally biased region" description="Low complexity" evidence="1">
    <location>
        <begin position="405"/>
        <end position="418"/>
    </location>
</feature>
<dbReference type="Gene3D" id="1.10.555.10">
    <property type="entry name" value="Rho GTPase activation protein"/>
    <property type="match status" value="1"/>
</dbReference>
<feature type="compositionally biased region" description="Polar residues" evidence="1">
    <location>
        <begin position="717"/>
        <end position="726"/>
    </location>
</feature>
<feature type="compositionally biased region" description="Low complexity" evidence="1">
    <location>
        <begin position="29"/>
        <end position="40"/>
    </location>
</feature>
<dbReference type="PANTHER" id="PTHR12783:SF5">
    <property type="entry name" value="RALA-BINDING PROTEIN 1"/>
    <property type="match status" value="1"/>
</dbReference>
<protein>
    <recommendedName>
        <fullName evidence="2">Rho-GAP domain-containing protein</fullName>
    </recommendedName>
</protein>
<feature type="compositionally biased region" description="Basic and acidic residues" evidence="1">
    <location>
        <begin position="898"/>
        <end position="909"/>
    </location>
</feature>
<evidence type="ECO:0000256" key="1">
    <source>
        <dbReference type="SAM" id="MobiDB-lite"/>
    </source>
</evidence>
<dbReference type="GO" id="GO:0007264">
    <property type="term" value="P:small GTPase-mediated signal transduction"/>
    <property type="evidence" value="ECO:0007669"/>
    <property type="project" value="InterPro"/>
</dbReference>
<feature type="region of interest" description="Disordered" evidence="1">
    <location>
        <begin position="703"/>
        <end position="741"/>
    </location>
</feature>
<feature type="region of interest" description="Disordered" evidence="1">
    <location>
        <begin position="1"/>
        <end position="174"/>
    </location>
</feature>
<dbReference type="CDD" id="cd00159">
    <property type="entry name" value="RhoGAP"/>
    <property type="match status" value="1"/>
</dbReference>
<feature type="compositionally biased region" description="Pro residues" evidence="1">
    <location>
        <begin position="271"/>
        <end position="280"/>
    </location>
</feature>
<dbReference type="EMBL" id="RSCE01000023">
    <property type="protein sequence ID" value="RSH76573.1"/>
    <property type="molecule type" value="Genomic_DNA"/>
</dbReference>
<dbReference type="PANTHER" id="PTHR12783">
    <property type="entry name" value="RALA BINDING PROTEIN 1 RALBP1"/>
    <property type="match status" value="1"/>
</dbReference>
<dbReference type="RefSeq" id="XP_028471720.1">
    <property type="nucleotide sequence ID" value="XM_028620981.1"/>
</dbReference>
<evidence type="ECO:0000259" key="2">
    <source>
        <dbReference type="PROSITE" id="PS50238"/>
    </source>
</evidence>
<feature type="compositionally biased region" description="Basic and acidic residues" evidence="1">
    <location>
        <begin position="139"/>
        <end position="151"/>
    </location>
</feature>
<organism evidence="3 4">
    <name type="scientific">Apiotrichum porosum</name>
    <dbReference type="NCBI Taxonomy" id="105984"/>
    <lineage>
        <taxon>Eukaryota</taxon>
        <taxon>Fungi</taxon>
        <taxon>Dikarya</taxon>
        <taxon>Basidiomycota</taxon>
        <taxon>Agaricomycotina</taxon>
        <taxon>Tremellomycetes</taxon>
        <taxon>Trichosporonales</taxon>
        <taxon>Trichosporonaceae</taxon>
        <taxon>Apiotrichum</taxon>
    </lineage>
</organism>
<feature type="region of interest" description="Disordered" evidence="1">
    <location>
        <begin position="809"/>
        <end position="828"/>
    </location>
</feature>
<name>A0A427XCT5_9TREE</name>
<dbReference type="AlphaFoldDB" id="A0A427XCT5"/>
<dbReference type="SUPFAM" id="SSF48350">
    <property type="entry name" value="GTPase activation domain, GAP"/>
    <property type="match status" value="1"/>
</dbReference>
<evidence type="ECO:0000313" key="3">
    <source>
        <dbReference type="EMBL" id="RSH76573.1"/>
    </source>
</evidence>
<feature type="region of interest" description="Disordered" evidence="1">
    <location>
        <begin position="189"/>
        <end position="366"/>
    </location>
</feature>
<dbReference type="STRING" id="105984.A0A427XCT5"/>
<feature type="compositionally biased region" description="Low complexity" evidence="1">
    <location>
        <begin position="77"/>
        <end position="127"/>
    </location>
</feature>
<dbReference type="GO" id="GO:0031267">
    <property type="term" value="F:small GTPase binding"/>
    <property type="evidence" value="ECO:0007669"/>
    <property type="project" value="InterPro"/>
</dbReference>
<dbReference type="InterPro" id="IPR000198">
    <property type="entry name" value="RhoGAP_dom"/>
</dbReference>
<sequence>MADTPPPQRPASRALSELSENDDLRRASARVSSYSSTLSLKGGEQRLSRPGSQVGGDEPKRVSLPVHTITLNLADYTGSPTTTPKAAATTSASAVTVSAGPVSSSMVQAAASPPATPTPTAATVPLPTVDPPTSPTTKRKSEPPPKPEKPAELTSRPLVSSELVVDLSSEPSDSISPLLMATRAALRPAPLGGVSQGQEDKDKLPSPPPSASSSFDSSRSSVDLSKPYPKSKPKWLRRASITPALRTMSSRSPAGLSVDLPAAEATVSQPAGPPPLPPRNKFPSGPLDTPMTAGPSRTPPPPPQHPGRAESISSISHHHNSLSSSGRSRWAWGQSTAGVQRSASSNSISSTVSHQRIPSSASRVLGQAGSAVSKTWMRARGVGGSMSISGLGSLAQVRGMEPDFTGPGSYSTPPSSLSRKLSRDVDIAPIEVATWEEGIVKRRARVGYPKGHVFGRPIDTVGRTWGVYDAAEERLGESEYEQRRRRCLPAVVVRCVEYLTTWGPKEEGIFRISGRASHLQKLRKEFDAGADLDLMLSDPGDLDPHAIAGTFKSYIRELPDQMLPPYVESQLDEYLHKRKDDVDLLVGVIAELPSANWFLLADVISLIDLIPRHADVNRMSHNALMISLGPTLRLSGDHVTLLLRHREVLFANPPMVSVSDLIDFGSDELLTLSPTYEDLALPSPVPSSASSIKKPAPRLAKKNSFSNLLGGGRASVRRSQSEQALSVSPVPPRLALPEPVQVDLPSFRMTEDIDEGDEMESLDTDVAKASDVIEDAQYAPGTVASRARVFSTPTPIADRFRRTSTISDLRPPKTESIASSFSSVSDSLSGINGEHVDELPVPPNPLVGLRRSPPIFFQSKAGSRSASPSSTSSVVSNVAVPVAPPAEVVPVQSAGKKRKDDASRVRDPDGAPGGAKRLSSGPSLDDEVLVRV</sequence>
<reference evidence="3 4" key="1">
    <citation type="submission" date="2018-11" db="EMBL/GenBank/DDBJ databases">
        <title>Genome sequence of Apiotrichum porosum DSM 27194.</title>
        <authorList>
            <person name="Aliyu H."/>
            <person name="Gorte O."/>
            <person name="Ochsenreither K."/>
        </authorList>
    </citation>
    <scope>NUCLEOTIDE SEQUENCE [LARGE SCALE GENOMIC DNA]</scope>
    <source>
        <strain evidence="3 4">DSM 27194</strain>
    </source>
</reference>
<feature type="compositionally biased region" description="Low complexity" evidence="1">
    <location>
        <begin position="309"/>
        <end position="325"/>
    </location>
</feature>
<dbReference type="InterPro" id="IPR039767">
    <property type="entry name" value="RALBP1"/>
</dbReference>
<feature type="compositionally biased region" description="Low complexity" evidence="1">
    <location>
        <begin position="157"/>
        <end position="172"/>
    </location>
</feature>
<dbReference type="Proteomes" id="UP000279236">
    <property type="component" value="Unassembled WGS sequence"/>
</dbReference>
<feature type="region of interest" description="Disordered" evidence="1">
    <location>
        <begin position="399"/>
        <end position="418"/>
    </location>
</feature>
<feature type="compositionally biased region" description="Low complexity" evidence="1">
    <location>
        <begin position="865"/>
        <end position="894"/>
    </location>
</feature>
<proteinExistence type="predicted"/>
<dbReference type="SMART" id="SM00324">
    <property type="entry name" value="RhoGAP"/>
    <property type="match status" value="1"/>
</dbReference>
<dbReference type="PROSITE" id="PS50238">
    <property type="entry name" value="RHOGAP"/>
    <property type="match status" value="1"/>
</dbReference>
<dbReference type="OrthoDB" id="185175at2759"/>
<feature type="region of interest" description="Disordered" evidence="1">
    <location>
        <begin position="858"/>
        <end position="932"/>
    </location>
</feature>
<dbReference type="Pfam" id="PF00620">
    <property type="entry name" value="RhoGAP"/>
    <property type="match status" value="1"/>
</dbReference>
<dbReference type="GO" id="GO:0005096">
    <property type="term" value="F:GTPase activator activity"/>
    <property type="evidence" value="ECO:0007669"/>
    <property type="project" value="InterPro"/>
</dbReference>
<gene>
    <name evidence="3" type="ORF">EHS24_005457</name>
</gene>
<evidence type="ECO:0000313" key="4">
    <source>
        <dbReference type="Proteomes" id="UP000279236"/>
    </source>
</evidence>
<feature type="compositionally biased region" description="Low complexity" evidence="1">
    <location>
        <begin position="816"/>
        <end position="828"/>
    </location>
</feature>
<dbReference type="InterPro" id="IPR008936">
    <property type="entry name" value="Rho_GTPase_activation_prot"/>
</dbReference>
<accession>A0A427XCT5</accession>
<feature type="domain" description="Rho-GAP" evidence="2">
    <location>
        <begin position="475"/>
        <end position="669"/>
    </location>
</feature>